<proteinExistence type="predicted"/>
<evidence type="ECO:0000313" key="1">
    <source>
        <dbReference type="EMBL" id="HEM66698.1"/>
    </source>
</evidence>
<dbReference type="EMBL" id="DSEU01000025">
    <property type="protein sequence ID" value="HEM66698.1"/>
    <property type="molecule type" value="Genomic_DNA"/>
</dbReference>
<sequence length="118" mass="13742">MSYTELIVDEHKKVVFVFEDENIIIISDLYPCETSFAEQKNSSDIELNKVKIVFHNIKVSEPFLEGRIEFLCIVPEEKCVSISAILKVSYTYYKQKGVEELVNDVKKLLQQYEKCVAR</sequence>
<reference evidence="1" key="1">
    <citation type="journal article" date="2020" name="mSystems">
        <title>Genome- and Community-Level Interaction Insights into Carbon Utilization and Element Cycling Functions of Hydrothermarchaeota in Hydrothermal Sediment.</title>
        <authorList>
            <person name="Zhou Z."/>
            <person name="Liu Y."/>
            <person name="Xu W."/>
            <person name="Pan J."/>
            <person name="Luo Z.H."/>
            <person name="Li M."/>
        </authorList>
    </citation>
    <scope>NUCLEOTIDE SEQUENCE [LARGE SCALE GENOMIC DNA]</scope>
    <source>
        <strain evidence="1">SpSt-125</strain>
    </source>
</reference>
<dbReference type="AlphaFoldDB" id="A0A7J2U1K1"/>
<organism evidence="1">
    <name type="scientific">Ignisphaera aggregans</name>
    <dbReference type="NCBI Taxonomy" id="334771"/>
    <lineage>
        <taxon>Archaea</taxon>
        <taxon>Thermoproteota</taxon>
        <taxon>Thermoprotei</taxon>
        <taxon>Desulfurococcales</taxon>
        <taxon>Desulfurococcaceae</taxon>
        <taxon>Ignisphaera</taxon>
    </lineage>
</organism>
<gene>
    <name evidence="1" type="ORF">ENO26_03880</name>
</gene>
<accession>A0A7J2U1K1</accession>
<comment type="caution">
    <text evidence="1">The sequence shown here is derived from an EMBL/GenBank/DDBJ whole genome shotgun (WGS) entry which is preliminary data.</text>
</comment>
<name>A0A7J2U1K1_9CREN</name>
<protein>
    <submittedName>
        <fullName evidence="1">Uncharacterized protein</fullName>
    </submittedName>
</protein>